<dbReference type="Gene3D" id="1.20.81.30">
    <property type="entry name" value="Type II secretion system (T2SS), domain F"/>
    <property type="match status" value="2"/>
</dbReference>
<reference evidence="9 10" key="1">
    <citation type="journal article" date="2008" name="Int. J. Syst. Evol. Microbiol.">
        <title>Leifsonia pindariensis sp. nov., isolated from the Pindari glacier of the Indian Himalayas, and emended description of the genus Leifsonia.</title>
        <authorList>
            <person name="Reddy G.S."/>
            <person name="Prabagaran S.R."/>
            <person name="Shivaji S."/>
        </authorList>
    </citation>
    <scope>NUCLEOTIDE SEQUENCE [LARGE SCALE GENOMIC DNA]</scope>
    <source>
        <strain evidence="9 10">PON 10</strain>
    </source>
</reference>
<feature type="transmembrane region" description="Helical" evidence="7">
    <location>
        <begin position="217"/>
        <end position="244"/>
    </location>
</feature>
<organism evidence="9 10">
    <name type="scientific">Microterricola pindariensis</name>
    <dbReference type="NCBI Taxonomy" id="478010"/>
    <lineage>
        <taxon>Bacteria</taxon>
        <taxon>Bacillati</taxon>
        <taxon>Actinomycetota</taxon>
        <taxon>Actinomycetes</taxon>
        <taxon>Micrococcales</taxon>
        <taxon>Microbacteriaceae</taxon>
        <taxon>Microterricola</taxon>
    </lineage>
</organism>
<feature type="transmembrane region" description="Helical" evidence="7">
    <location>
        <begin position="381"/>
        <end position="405"/>
    </location>
</feature>
<dbReference type="PANTHER" id="PTHR30012:SF0">
    <property type="entry name" value="TYPE II SECRETION SYSTEM PROTEIN F-RELATED"/>
    <property type="match status" value="1"/>
</dbReference>
<proteinExistence type="inferred from homology"/>
<dbReference type="Pfam" id="PF00482">
    <property type="entry name" value="T2SSF"/>
    <property type="match status" value="2"/>
</dbReference>
<keyword evidence="10" id="KW-1185">Reference proteome</keyword>
<dbReference type="PANTHER" id="PTHR30012">
    <property type="entry name" value="GENERAL SECRETION PATHWAY PROTEIN"/>
    <property type="match status" value="1"/>
</dbReference>
<protein>
    <submittedName>
        <fullName evidence="9">Pilus assembly protein PilC</fullName>
    </submittedName>
</protein>
<evidence type="ECO:0000313" key="10">
    <source>
        <dbReference type="Proteomes" id="UP000237755"/>
    </source>
</evidence>
<evidence type="ECO:0000256" key="2">
    <source>
        <dbReference type="ARBA" id="ARBA00005745"/>
    </source>
</evidence>
<feature type="domain" description="Type II secretion system protein GspF" evidence="8">
    <location>
        <begin position="278"/>
        <end position="400"/>
    </location>
</feature>
<sequence>MSMTKPFAYTGRNAAGKISKGKIDAVSSGAVAVRLREMGLSPVSISEAPAGTGLNMEINLGGLGGRVKLKDLAVASRQMATMIAAGLSLLRTLTILAGQTENKKLASTLDAVRSDIETGGSLSGSMAKHGEIFPPIMIHLVRAGETGGFLERSLEQVADNFEAEVKLVNTVKSALTYPVVVLIMALLAMVGMLIFIVPVFENMFAGLGGELPFATKILVVLSQAMVWIGPILLVLGIVFGIWWGKNKHTEEVRKVVDPMKLKLPVFGDLFKKVALARFTRNFSTMLGAGVPILQALAIVGETSGNYVIEEALKKVAESVRQGRSIAEPLSHEEVFPPMIVQMVTVGEDAGSLEQMLAKIADFYDEEVESTTKQLTSLIEPLMIAVIGVVIGSMIVALYMPVFSVFDQIK</sequence>
<evidence type="ECO:0000256" key="4">
    <source>
        <dbReference type="ARBA" id="ARBA00022692"/>
    </source>
</evidence>
<keyword evidence="3" id="KW-1003">Cell membrane</keyword>
<comment type="subcellular location">
    <subcellularLocation>
        <location evidence="1">Cell membrane</location>
        <topology evidence="1">Multi-pass membrane protein</topology>
    </subcellularLocation>
</comment>
<evidence type="ECO:0000313" key="9">
    <source>
        <dbReference type="EMBL" id="PPL20058.1"/>
    </source>
</evidence>
<evidence type="ECO:0000256" key="1">
    <source>
        <dbReference type="ARBA" id="ARBA00004651"/>
    </source>
</evidence>
<comment type="similarity">
    <text evidence="2">Belongs to the GSP F family.</text>
</comment>
<name>A0ABX5AYS7_9MICO</name>
<evidence type="ECO:0000256" key="7">
    <source>
        <dbReference type="SAM" id="Phobius"/>
    </source>
</evidence>
<keyword evidence="4 7" id="KW-0812">Transmembrane</keyword>
<feature type="domain" description="Type II secretion system protein GspF" evidence="8">
    <location>
        <begin position="76"/>
        <end position="198"/>
    </location>
</feature>
<comment type="caution">
    <text evidence="9">The sequence shown here is derived from an EMBL/GenBank/DDBJ whole genome shotgun (WGS) entry which is preliminary data.</text>
</comment>
<evidence type="ECO:0000256" key="6">
    <source>
        <dbReference type="ARBA" id="ARBA00023136"/>
    </source>
</evidence>
<keyword evidence="6 7" id="KW-0472">Membrane</keyword>
<feature type="transmembrane region" description="Helical" evidence="7">
    <location>
        <begin position="175"/>
        <end position="197"/>
    </location>
</feature>
<dbReference type="InterPro" id="IPR018076">
    <property type="entry name" value="T2SS_GspF_dom"/>
</dbReference>
<dbReference type="Proteomes" id="UP000237755">
    <property type="component" value="Unassembled WGS sequence"/>
</dbReference>
<gene>
    <name evidence="9" type="ORF">GY24_02840</name>
</gene>
<dbReference type="EMBL" id="MPZN01000005">
    <property type="protein sequence ID" value="PPL20058.1"/>
    <property type="molecule type" value="Genomic_DNA"/>
</dbReference>
<keyword evidence="5 7" id="KW-1133">Transmembrane helix</keyword>
<evidence type="ECO:0000256" key="5">
    <source>
        <dbReference type="ARBA" id="ARBA00022989"/>
    </source>
</evidence>
<evidence type="ECO:0000259" key="8">
    <source>
        <dbReference type="Pfam" id="PF00482"/>
    </source>
</evidence>
<evidence type="ECO:0000256" key="3">
    <source>
        <dbReference type="ARBA" id="ARBA00022475"/>
    </source>
</evidence>
<dbReference type="InterPro" id="IPR042094">
    <property type="entry name" value="T2SS_GspF_sf"/>
</dbReference>
<dbReference type="InterPro" id="IPR003004">
    <property type="entry name" value="GspF/PilC"/>
</dbReference>
<dbReference type="PRINTS" id="PR00812">
    <property type="entry name" value="BCTERIALGSPF"/>
</dbReference>
<accession>A0ABX5AYS7</accession>